<dbReference type="GeneID" id="116225087"/>
<keyword evidence="14" id="KW-1185">Reference proteome</keyword>
<dbReference type="PANTHER" id="PTHR25466:SF12">
    <property type="match status" value="1"/>
</dbReference>
<keyword evidence="10" id="KW-0393">Immunoglobulin domain</keyword>
<keyword evidence="7" id="KW-1015">Disulfide bond</keyword>
<evidence type="ECO:0000256" key="8">
    <source>
        <dbReference type="ARBA" id="ARBA00023170"/>
    </source>
</evidence>
<keyword evidence="5 12" id="KW-1133">Transmembrane helix</keyword>
<evidence type="ECO:0000256" key="3">
    <source>
        <dbReference type="ARBA" id="ARBA00022692"/>
    </source>
</evidence>
<dbReference type="GO" id="GO:0031295">
    <property type="term" value="P:T cell costimulation"/>
    <property type="evidence" value="ECO:0007669"/>
    <property type="project" value="TreeGrafter"/>
</dbReference>
<organism evidence="14 15">
    <name type="scientific">Clupea harengus</name>
    <name type="common">Atlantic herring</name>
    <dbReference type="NCBI Taxonomy" id="7950"/>
    <lineage>
        <taxon>Eukaryota</taxon>
        <taxon>Metazoa</taxon>
        <taxon>Chordata</taxon>
        <taxon>Craniata</taxon>
        <taxon>Vertebrata</taxon>
        <taxon>Euteleostomi</taxon>
        <taxon>Actinopterygii</taxon>
        <taxon>Neopterygii</taxon>
        <taxon>Teleostei</taxon>
        <taxon>Clupei</taxon>
        <taxon>Clupeiformes</taxon>
        <taxon>Clupeoidei</taxon>
        <taxon>Clupeidae</taxon>
        <taxon>Clupea</taxon>
    </lineage>
</organism>
<comment type="subcellular location">
    <subcellularLocation>
        <location evidence="1">Cell membrane</location>
        <topology evidence="1">Single-pass type I membrane protein</topology>
    </subcellularLocation>
</comment>
<evidence type="ECO:0000256" key="1">
    <source>
        <dbReference type="ARBA" id="ARBA00004251"/>
    </source>
</evidence>
<evidence type="ECO:0000313" key="15">
    <source>
        <dbReference type="RefSeq" id="XP_031442542.1"/>
    </source>
</evidence>
<gene>
    <name evidence="15" type="primary">LOC116225087</name>
</gene>
<dbReference type="GO" id="GO:0009897">
    <property type="term" value="C:external side of plasma membrane"/>
    <property type="evidence" value="ECO:0007669"/>
    <property type="project" value="TreeGrafter"/>
</dbReference>
<dbReference type="RefSeq" id="XP_031442542.1">
    <property type="nucleotide sequence ID" value="XM_031586682.2"/>
</dbReference>
<accession>A0A6P8H4C1</accession>
<proteinExistence type="predicted"/>
<keyword evidence="2" id="KW-1003">Cell membrane</keyword>
<evidence type="ECO:0000256" key="4">
    <source>
        <dbReference type="ARBA" id="ARBA00022729"/>
    </source>
</evidence>
<dbReference type="GO" id="GO:0071222">
    <property type="term" value="P:cellular response to lipopolysaccharide"/>
    <property type="evidence" value="ECO:0007669"/>
    <property type="project" value="TreeGrafter"/>
</dbReference>
<dbReference type="GO" id="GO:0042130">
    <property type="term" value="P:negative regulation of T cell proliferation"/>
    <property type="evidence" value="ECO:0007669"/>
    <property type="project" value="TreeGrafter"/>
</dbReference>
<dbReference type="InterPro" id="IPR051713">
    <property type="entry name" value="T-cell_Activation_Regulation"/>
</dbReference>
<reference evidence="15" key="1">
    <citation type="submission" date="2025-08" db="UniProtKB">
        <authorList>
            <consortium name="RefSeq"/>
        </authorList>
    </citation>
    <scope>IDENTIFICATION</scope>
</reference>
<dbReference type="KEGG" id="char:116225087"/>
<evidence type="ECO:0000256" key="2">
    <source>
        <dbReference type="ARBA" id="ARBA00022475"/>
    </source>
</evidence>
<dbReference type="PANTHER" id="PTHR25466">
    <property type="entry name" value="T-LYMPHOCYTE ACTIVATION ANTIGEN"/>
    <property type="match status" value="1"/>
</dbReference>
<keyword evidence="6 12" id="KW-0472">Membrane</keyword>
<dbReference type="GO" id="GO:0006955">
    <property type="term" value="P:immune response"/>
    <property type="evidence" value="ECO:0007669"/>
    <property type="project" value="TreeGrafter"/>
</dbReference>
<evidence type="ECO:0000256" key="9">
    <source>
        <dbReference type="ARBA" id="ARBA00023180"/>
    </source>
</evidence>
<evidence type="ECO:0000256" key="6">
    <source>
        <dbReference type="ARBA" id="ARBA00023136"/>
    </source>
</evidence>
<evidence type="ECO:0000256" key="5">
    <source>
        <dbReference type="ARBA" id="ARBA00022989"/>
    </source>
</evidence>
<dbReference type="GO" id="GO:0042102">
    <property type="term" value="P:positive regulation of T cell proliferation"/>
    <property type="evidence" value="ECO:0007669"/>
    <property type="project" value="TreeGrafter"/>
</dbReference>
<evidence type="ECO:0000256" key="13">
    <source>
        <dbReference type="SAM" id="SignalP"/>
    </source>
</evidence>
<dbReference type="OrthoDB" id="8817156at2759"/>
<dbReference type="Proteomes" id="UP000515152">
    <property type="component" value="Chromosome 19"/>
</dbReference>
<keyword evidence="9" id="KW-0325">Glycoprotein</keyword>
<feature type="transmembrane region" description="Helical" evidence="12">
    <location>
        <begin position="319"/>
        <end position="343"/>
    </location>
</feature>
<dbReference type="GO" id="GO:0007166">
    <property type="term" value="P:cell surface receptor signaling pathway"/>
    <property type="evidence" value="ECO:0007669"/>
    <property type="project" value="TreeGrafter"/>
</dbReference>
<evidence type="ECO:0000256" key="10">
    <source>
        <dbReference type="ARBA" id="ARBA00023319"/>
    </source>
</evidence>
<feature type="compositionally biased region" description="Low complexity" evidence="11">
    <location>
        <begin position="517"/>
        <end position="530"/>
    </location>
</feature>
<dbReference type="AlphaFoldDB" id="A0A6P8H4C1"/>
<evidence type="ECO:0000256" key="7">
    <source>
        <dbReference type="ARBA" id="ARBA00023157"/>
    </source>
</evidence>
<feature type="region of interest" description="Disordered" evidence="11">
    <location>
        <begin position="469"/>
        <end position="556"/>
    </location>
</feature>
<feature type="compositionally biased region" description="Polar residues" evidence="11">
    <location>
        <begin position="474"/>
        <end position="488"/>
    </location>
</feature>
<evidence type="ECO:0000256" key="11">
    <source>
        <dbReference type="SAM" id="MobiDB-lite"/>
    </source>
</evidence>
<feature type="compositionally biased region" description="Polar residues" evidence="11">
    <location>
        <begin position="545"/>
        <end position="556"/>
    </location>
</feature>
<evidence type="ECO:0000256" key="12">
    <source>
        <dbReference type="SAM" id="Phobius"/>
    </source>
</evidence>
<evidence type="ECO:0000313" key="14">
    <source>
        <dbReference type="Proteomes" id="UP000515152"/>
    </source>
</evidence>
<sequence length="556" mass="61006">MNILSVAVFGALFCTVLSATIKAKEEHRTAFFGEDVHISIPSLSSTEVVFKSRVIGQPEVVLMQNGAMVQNRTKLNIQFSNLILEDVGEEDEGLYVVKNTNDPTHVRQIKLIVRDCALEQTVKYGDTYHIHLRNITLPMTLEFRYGITHINQTTESPPVVLLNQTSIPVDEYKGRLTIRAKEVTLHKVTGMDEGSYTILDRDGKIRMRTCLNVKGHQNFYKLEYDETLKFSLYLDYTKVSLLYTRDSDRKPRVILDQGELVVPMDSTLDGRLSVVGAVVNLKRAHVSDIGLFRVKDLLGFHIADIHLAVHPYKLPPLTVAILSMLGLVALLLLVCLLSCQINVRRRAEKAKKITLIAQQAGKPEGDAFRQVVQEAYSRFTEDSITQSQWDQNTDNTEVEIKGLEVSKAGRYQTLSSDKNLLEMSDSGVEFTSSAFPLDSDTDVPMTYASHKPLLDSVHSDGFVTAQPTLAEGTESISRTPDSILSGSPASLPKANGQPDVDLMGRTTPDLAPRGPEVDGVAVPAPAGSPAKEPCKDAGPAGEAISTVSGATENATT</sequence>
<keyword evidence="8" id="KW-0675">Receptor</keyword>
<name>A0A6P8H4C1_CLUHA</name>
<keyword evidence="4 13" id="KW-0732">Signal</keyword>
<protein>
    <submittedName>
        <fullName evidence="15">Uncharacterized protein LOC116225087</fullName>
    </submittedName>
</protein>
<feature type="chain" id="PRO_5028350684" evidence="13">
    <location>
        <begin position="19"/>
        <end position="556"/>
    </location>
</feature>
<feature type="signal peptide" evidence="13">
    <location>
        <begin position="1"/>
        <end position="18"/>
    </location>
</feature>
<keyword evidence="3 12" id="KW-0812">Transmembrane</keyword>